<name>A0A3N4LVD9_9PEZI</name>
<gene>
    <name evidence="1" type="ORF">L211DRAFT_866320</name>
</gene>
<dbReference type="OrthoDB" id="10581754at2759"/>
<dbReference type="InParanoid" id="A0A3N4LVD9"/>
<evidence type="ECO:0000313" key="1">
    <source>
        <dbReference type="EMBL" id="RPB26863.1"/>
    </source>
</evidence>
<keyword evidence="2" id="KW-1185">Reference proteome</keyword>
<reference evidence="1 2" key="1">
    <citation type="journal article" date="2018" name="Nat. Ecol. Evol.">
        <title>Pezizomycetes genomes reveal the molecular basis of ectomycorrhizal truffle lifestyle.</title>
        <authorList>
            <person name="Murat C."/>
            <person name="Payen T."/>
            <person name="Noel B."/>
            <person name="Kuo A."/>
            <person name="Morin E."/>
            <person name="Chen J."/>
            <person name="Kohler A."/>
            <person name="Krizsan K."/>
            <person name="Balestrini R."/>
            <person name="Da Silva C."/>
            <person name="Montanini B."/>
            <person name="Hainaut M."/>
            <person name="Levati E."/>
            <person name="Barry K.W."/>
            <person name="Belfiori B."/>
            <person name="Cichocki N."/>
            <person name="Clum A."/>
            <person name="Dockter R.B."/>
            <person name="Fauchery L."/>
            <person name="Guy J."/>
            <person name="Iotti M."/>
            <person name="Le Tacon F."/>
            <person name="Lindquist E.A."/>
            <person name="Lipzen A."/>
            <person name="Malagnac F."/>
            <person name="Mello A."/>
            <person name="Molinier V."/>
            <person name="Miyauchi S."/>
            <person name="Poulain J."/>
            <person name="Riccioni C."/>
            <person name="Rubini A."/>
            <person name="Sitrit Y."/>
            <person name="Splivallo R."/>
            <person name="Traeger S."/>
            <person name="Wang M."/>
            <person name="Zifcakova L."/>
            <person name="Wipf D."/>
            <person name="Zambonelli A."/>
            <person name="Paolocci F."/>
            <person name="Nowrousian M."/>
            <person name="Ottonello S."/>
            <person name="Baldrian P."/>
            <person name="Spatafora J.W."/>
            <person name="Henrissat B."/>
            <person name="Nagy L.G."/>
            <person name="Aury J.M."/>
            <person name="Wincker P."/>
            <person name="Grigoriev I.V."/>
            <person name="Bonfante P."/>
            <person name="Martin F.M."/>
        </authorList>
    </citation>
    <scope>NUCLEOTIDE SEQUENCE [LARGE SCALE GENOMIC DNA]</scope>
    <source>
        <strain evidence="1 2">ATCC MYA-4762</strain>
    </source>
</reference>
<sequence>MPRTSGKAQALQDIDTQVESIGYAYVLASSSEEEDDYEEDIEDLLVMQNVIVSNRYLLSRDTAGHHNVNILETYIQAYWVQSKTGRPPRPIYQQIAVALYVLGGGGGTGERTRHALNIGKGSGIGIYMANSKTS</sequence>
<organism evidence="1 2">
    <name type="scientific">Terfezia boudieri ATCC MYA-4762</name>
    <dbReference type="NCBI Taxonomy" id="1051890"/>
    <lineage>
        <taxon>Eukaryota</taxon>
        <taxon>Fungi</taxon>
        <taxon>Dikarya</taxon>
        <taxon>Ascomycota</taxon>
        <taxon>Pezizomycotina</taxon>
        <taxon>Pezizomycetes</taxon>
        <taxon>Pezizales</taxon>
        <taxon>Pezizaceae</taxon>
        <taxon>Terfezia</taxon>
    </lineage>
</organism>
<evidence type="ECO:0000313" key="2">
    <source>
        <dbReference type="Proteomes" id="UP000267821"/>
    </source>
</evidence>
<protein>
    <submittedName>
        <fullName evidence="1">Uncharacterized protein</fullName>
    </submittedName>
</protein>
<dbReference type="AlphaFoldDB" id="A0A3N4LVD9"/>
<dbReference type="Proteomes" id="UP000267821">
    <property type="component" value="Unassembled WGS sequence"/>
</dbReference>
<proteinExistence type="predicted"/>
<accession>A0A3N4LVD9</accession>
<dbReference type="EMBL" id="ML121533">
    <property type="protein sequence ID" value="RPB26863.1"/>
    <property type="molecule type" value="Genomic_DNA"/>
</dbReference>